<keyword evidence="4" id="KW-0472">Membrane</keyword>
<dbReference type="EMBL" id="CM029053">
    <property type="protein sequence ID" value="KAG2550557.1"/>
    <property type="molecule type" value="Genomic_DNA"/>
</dbReference>
<evidence type="ECO:0000256" key="1">
    <source>
        <dbReference type="ARBA" id="ARBA00004370"/>
    </source>
</evidence>
<comment type="subcellular location">
    <subcellularLocation>
        <location evidence="1">Membrane</location>
    </subcellularLocation>
</comment>
<evidence type="ECO:0000313" key="5">
    <source>
        <dbReference type="EMBL" id="KAG2550557.1"/>
    </source>
</evidence>
<accession>A0A8T0NM76</accession>
<organism evidence="5 6">
    <name type="scientific">Panicum virgatum</name>
    <name type="common">Blackwell switchgrass</name>
    <dbReference type="NCBI Taxonomy" id="38727"/>
    <lineage>
        <taxon>Eukaryota</taxon>
        <taxon>Viridiplantae</taxon>
        <taxon>Streptophyta</taxon>
        <taxon>Embryophyta</taxon>
        <taxon>Tracheophyta</taxon>
        <taxon>Spermatophyta</taxon>
        <taxon>Magnoliopsida</taxon>
        <taxon>Liliopsida</taxon>
        <taxon>Poales</taxon>
        <taxon>Poaceae</taxon>
        <taxon>PACMAD clade</taxon>
        <taxon>Panicoideae</taxon>
        <taxon>Panicodae</taxon>
        <taxon>Paniceae</taxon>
        <taxon>Panicinae</taxon>
        <taxon>Panicum</taxon>
        <taxon>Panicum sect. Hiantes</taxon>
    </lineage>
</organism>
<evidence type="ECO:0000256" key="4">
    <source>
        <dbReference type="ARBA" id="ARBA00023136"/>
    </source>
</evidence>
<dbReference type="PANTHER" id="PTHR15907">
    <property type="entry name" value="DUF614 FAMILY PROTEIN-RELATED"/>
    <property type="match status" value="1"/>
</dbReference>
<gene>
    <name evidence="5" type="ORF">PVAP13_9KG330700</name>
</gene>
<evidence type="ECO:0000313" key="6">
    <source>
        <dbReference type="Proteomes" id="UP000823388"/>
    </source>
</evidence>
<feature type="non-terminal residue" evidence="5">
    <location>
        <position position="1"/>
    </location>
</feature>
<dbReference type="Pfam" id="PF04749">
    <property type="entry name" value="PLAC8"/>
    <property type="match status" value="1"/>
</dbReference>
<proteinExistence type="predicted"/>
<evidence type="ECO:0000256" key="3">
    <source>
        <dbReference type="ARBA" id="ARBA00022989"/>
    </source>
</evidence>
<evidence type="ECO:0000256" key="2">
    <source>
        <dbReference type="ARBA" id="ARBA00022692"/>
    </source>
</evidence>
<keyword evidence="6" id="KW-1185">Reference proteome</keyword>
<name>A0A8T0NM76_PANVG</name>
<reference evidence="5 6" key="1">
    <citation type="submission" date="2020-05" db="EMBL/GenBank/DDBJ databases">
        <title>WGS assembly of Panicum virgatum.</title>
        <authorList>
            <person name="Lovell J.T."/>
            <person name="Jenkins J."/>
            <person name="Shu S."/>
            <person name="Juenger T.E."/>
            <person name="Schmutz J."/>
        </authorList>
    </citation>
    <scope>NUCLEOTIDE SEQUENCE [LARGE SCALE GENOMIC DNA]</scope>
    <source>
        <strain evidence="6">cv. AP13</strain>
    </source>
</reference>
<dbReference type="Proteomes" id="UP000823388">
    <property type="component" value="Chromosome 9K"/>
</dbReference>
<keyword evidence="2" id="KW-0812">Transmembrane</keyword>
<sequence>KLEVQKCELCRQVLPPGFHPPADEPWSTGIFGCAEDRESCWTGLLCPCVLFGRNTEAVMGVPWTIPCTCHAVCVEGGIALAILTAAFLGVITPAVSCMTGWVVCTALTSSSREVLQKKYHSMSSPCNFWLVHCSLHWCAICQEHREMKGRLPTQERATPATIINPPLVQEMSMAEIPPLPARRRRMKHQRLDMTTLRSYPCRATAISMQDAC</sequence>
<dbReference type="InterPro" id="IPR006461">
    <property type="entry name" value="PLAC_motif_containing"/>
</dbReference>
<dbReference type="GO" id="GO:0016020">
    <property type="term" value="C:membrane"/>
    <property type="evidence" value="ECO:0007669"/>
    <property type="project" value="UniProtKB-SubCell"/>
</dbReference>
<keyword evidence="3" id="KW-1133">Transmembrane helix</keyword>
<dbReference type="AlphaFoldDB" id="A0A8T0NM76"/>
<comment type="caution">
    <text evidence="5">The sequence shown here is derived from an EMBL/GenBank/DDBJ whole genome shotgun (WGS) entry which is preliminary data.</text>
</comment>
<protein>
    <recommendedName>
        <fullName evidence="7">Cell number regulator 6</fullName>
    </recommendedName>
</protein>
<evidence type="ECO:0008006" key="7">
    <source>
        <dbReference type="Google" id="ProtNLM"/>
    </source>
</evidence>
<dbReference type="NCBIfam" id="TIGR01571">
    <property type="entry name" value="A_thal_Cys_rich"/>
    <property type="match status" value="1"/>
</dbReference>